<dbReference type="AlphaFoldDB" id="A0A9P6DPI9"/>
<dbReference type="GO" id="GO:0005524">
    <property type="term" value="F:ATP binding"/>
    <property type="evidence" value="ECO:0007669"/>
    <property type="project" value="InterPro"/>
</dbReference>
<keyword evidence="4" id="KW-1185">Reference proteome</keyword>
<reference evidence="3" key="1">
    <citation type="journal article" date="2020" name="Nat. Commun.">
        <title>Large-scale genome sequencing of mycorrhizal fungi provides insights into the early evolution of symbiotic traits.</title>
        <authorList>
            <person name="Miyauchi S."/>
            <person name="Kiss E."/>
            <person name="Kuo A."/>
            <person name="Drula E."/>
            <person name="Kohler A."/>
            <person name="Sanchez-Garcia M."/>
            <person name="Morin E."/>
            <person name="Andreopoulos B."/>
            <person name="Barry K.W."/>
            <person name="Bonito G."/>
            <person name="Buee M."/>
            <person name="Carver A."/>
            <person name="Chen C."/>
            <person name="Cichocki N."/>
            <person name="Clum A."/>
            <person name="Culley D."/>
            <person name="Crous P.W."/>
            <person name="Fauchery L."/>
            <person name="Girlanda M."/>
            <person name="Hayes R.D."/>
            <person name="Keri Z."/>
            <person name="LaButti K."/>
            <person name="Lipzen A."/>
            <person name="Lombard V."/>
            <person name="Magnuson J."/>
            <person name="Maillard F."/>
            <person name="Murat C."/>
            <person name="Nolan M."/>
            <person name="Ohm R.A."/>
            <person name="Pangilinan J."/>
            <person name="Pereira M.F."/>
            <person name="Perotto S."/>
            <person name="Peter M."/>
            <person name="Pfister S."/>
            <person name="Riley R."/>
            <person name="Sitrit Y."/>
            <person name="Stielow J.B."/>
            <person name="Szollosi G."/>
            <person name="Zifcakova L."/>
            <person name="Stursova M."/>
            <person name="Spatafora J.W."/>
            <person name="Tedersoo L."/>
            <person name="Vaario L.M."/>
            <person name="Yamada A."/>
            <person name="Yan M."/>
            <person name="Wang P."/>
            <person name="Xu J."/>
            <person name="Bruns T."/>
            <person name="Baldrian P."/>
            <person name="Vilgalys R."/>
            <person name="Dunand C."/>
            <person name="Henrissat B."/>
            <person name="Grigoriev I.V."/>
            <person name="Hibbett D."/>
            <person name="Nagy L.G."/>
            <person name="Martin F.M."/>
        </authorList>
    </citation>
    <scope>NUCLEOTIDE SEQUENCE</scope>
    <source>
        <strain evidence="3">UP504</strain>
    </source>
</reference>
<feature type="region of interest" description="Disordered" evidence="1">
    <location>
        <begin position="53"/>
        <end position="80"/>
    </location>
</feature>
<dbReference type="InterPro" id="IPR008266">
    <property type="entry name" value="Tyr_kinase_AS"/>
</dbReference>
<sequence length="684" mass="77234">MPQQIPDNAWPVSLSREEHRGSDPVASTHKGGSSMDDVVDMTVRDPTIDAVERLSTPPNRTSQLPSISQRTPVSNGVSSYASSDRSQLKLQPFLDRDIKDPLIISFEAFLQDVFEFNASTDINLEEICQNDETCCLLQAFVLTLDQSESRRYEPFINLANNMSSLIANTNGRECSIFARRHDRHAAENSSKATRLPDVVFVSKSEDLQCNSLHWSDIKLVLEFKVKSPASTGSKRRPGVSASDNAPNKFLRTTPFKNNRDTLQLASYALESFYHGPYRGHVVHGMIQGSMLELWYYDRVGAVRSEAVDFAKNLVLLAQFLMAIAHLSETGWGIHPRITYPRLTPLSRSPSLHPKSPTPYSTDDKGPSLDTGSHSSVHGSSYESTPESPLDCNEPFHGATITIQGREFVLGVCLVRQYALTGRGTCVIDADGGRMVVKLSWPDKSRTPEYEFLERAYTNAKEYSDGKYDNMKNHLPVLEAKEDFGEWGPRSRIFARRSTLDPSGMGSRILRVTVYQKLEPMTGIRTADDLVSVMRYIALCHRWLYRVMGILHRDITMDNIMIRRNGAKVVGVLIDYDLAVDINNPSRASLERTGVPRFMAIDLMKGTDMHHHARHDMEAMHWVLVWFSFRYEDGREIPAARRPLEKWVTSLNLDDPRYIMDHSFERAILPSAWAADVLYSTRRSG</sequence>
<feature type="domain" description="Protein kinase" evidence="2">
    <location>
        <begin position="362"/>
        <end position="684"/>
    </location>
</feature>
<dbReference type="PROSITE" id="PS00109">
    <property type="entry name" value="PROTEIN_KINASE_TYR"/>
    <property type="match status" value="1"/>
</dbReference>
<feature type="region of interest" description="Disordered" evidence="1">
    <location>
        <begin position="229"/>
        <end position="252"/>
    </location>
</feature>
<feature type="region of interest" description="Disordered" evidence="1">
    <location>
        <begin position="1"/>
        <end position="38"/>
    </location>
</feature>
<comment type="caution">
    <text evidence="3">The sequence shown here is derived from an EMBL/GenBank/DDBJ whole genome shotgun (WGS) entry which is preliminary data.</text>
</comment>
<protein>
    <recommendedName>
        <fullName evidence="2">Protein kinase domain-containing protein</fullName>
    </recommendedName>
</protein>
<evidence type="ECO:0000259" key="2">
    <source>
        <dbReference type="PROSITE" id="PS50011"/>
    </source>
</evidence>
<evidence type="ECO:0000313" key="3">
    <source>
        <dbReference type="EMBL" id="KAF9506319.1"/>
    </source>
</evidence>
<dbReference type="PROSITE" id="PS50011">
    <property type="entry name" value="PROTEIN_KINASE_DOM"/>
    <property type="match status" value="1"/>
</dbReference>
<evidence type="ECO:0000313" key="4">
    <source>
        <dbReference type="Proteomes" id="UP000886523"/>
    </source>
</evidence>
<feature type="region of interest" description="Disordered" evidence="1">
    <location>
        <begin position="344"/>
        <end position="392"/>
    </location>
</feature>
<gene>
    <name evidence="3" type="ORF">BS47DRAFT_1489425</name>
</gene>
<dbReference type="EMBL" id="MU129115">
    <property type="protein sequence ID" value="KAF9506319.1"/>
    <property type="molecule type" value="Genomic_DNA"/>
</dbReference>
<dbReference type="PANTHER" id="PTHR38248:SF2">
    <property type="entry name" value="FUNK1 11"/>
    <property type="match status" value="1"/>
</dbReference>
<dbReference type="GO" id="GO:0004672">
    <property type="term" value="F:protein kinase activity"/>
    <property type="evidence" value="ECO:0007669"/>
    <property type="project" value="InterPro"/>
</dbReference>
<dbReference type="InterPro" id="IPR011009">
    <property type="entry name" value="Kinase-like_dom_sf"/>
</dbReference>
<dbReference type="Proteomes" id="UP000886523">
    <property type="component" value="Unassembled WGS sequence"/>
</dbReference>
<dbReference type="Gene3D" id="1.10.510.10">
    <property type="entry name" value="Transferase(Phosphotransferase) domain 1"/>
    <property type="match status" value="1"/>
</dbReference>
<dbReference type="SUPFAM" id="SSF56112">
    <property type="entry name" value="Protein kinase-like (PK-like)"/>
    <property type="match status" value="1"/>
</dbReference>
<name>A0A9P6DPI9_9AGAM</name>
<dbReference type="Pfam" id="PF17667">
    <property type="entry name" value="Pkinase_fungal"/>
    <property type="match status" value="1"/>
</dbReference>
<evidence type="ECO:0000256" key="1">
    <source>
        <dbReference type="SAM" id="MobiDB-lite"/>
    </source>
</evidence>
<proteinExistence type="predicted"/>
<feature type="compositionally biased region" description="Polar residues" evidence="1">
    <location>
        <begin position="56"/>
        <end position="80"/>
    </location>
</feature>
<organism evidence="3 4">
    <name type="scientific">Hydnum rufescens UP504</name>
    <dbReference type="NCBI Taxonomy" id="1448309"/>
    <lineage>
        <taxon>Eukaryota</taxon>
        <taxon>Fungi</taxon>
        <taxon>Dikarya</taxon>
        <taxon>Basidiomycota</taxon>
        <taxon>Agaricomycotina</taxon>
        <taxon>Agaricomycetes</taxon>
        <taxon>Cantharellales</taxon>
        <taxon>Hydnaceae</taxon>
        <taxon>Hydnum</taxon>
    </lineage>
</organism>
<dbReference type="PANTHER" id="PTHR38248">
    <property type="entry name" value="FUNK1 6"/>
    <property type="match status" value="1"/>
</dbReference>
<dbReference type="OrthoDB" id="5569250at2759"/>
<dbReference type="InterPro" id="IPR040976">
    <property type="entry name" value="Pkinase_fungal"/>
</dbReference>
<accession>A0A9P6DPI9</accession>
<dbReference type="InterPro" id="IPR000719">
    <property type="entry name" value="Prot_kinase_dom"/>
</dbReference>
<feature type="compositionally biased region" description="Low complexity" evidence="1">
    <location>
        <begin position="371"/>
        <end position="380"/>
    </location>
</feature>